<evidence type="ECO:0000256" key="1">
    <source>
        <dbReference type="ARBA" id="ARBA00012493"/>
    </source>
</evidence>
<evidence type="ECO:0000313" key="4">
    <source>
        <dbReference type="Proteomes" id="UP000695022"/>
    </source>
</evidence>
<dbReference type="InterPro" id="IPR036397">
    <property type="entry name" value="RNaseH_sf"/>
</dbReference>
<dbReference type="Pfam" id="PF17921">
    <property type="entry name" value="Integrase_H2C2"/>
    <property type="match status" value="1"/>
</dbReference>
<feature type="domain" description="Integrase catalytic" evidence="3">
    <location>
        <begin position="74"/>
        <end position="242"/>
    </location>
</feature>
<dbReference type="InterPro" id="IPR050951">
    <property type="entry name" value="Retrovirus_Pol_polyprotein"/>
</dbReference>
<dbReference type="InterPro" id="IPR001584">
    <property type="entry name" value="Integrase_cat-core"/>
</dbReference>
<feature type="compositionally biased region" description="Polar residues" evidence="2">
    <location>
        <begin position="341"/>
        <end position="356"/>
    </location>
</feature>
<gene>
    <name evidence="5" type="primary">LOC106817043</name>
</gene>
<dbReference type="Gene3D" id="1.10.340.70">
    <property type="match status" value="1"/>
</dbReference>
<dbReference type="GeneID" id="106817043"/>
<dbReference type="PANTHER" id="PTHR37984:SF7">
    <property type="entry name" value="INTEGRASE CATALYTIC DOMAIN-CONTAINING PROTEIN"/>
    <property type="match status" value="1"/>
</dbReference>
<accession>A0ABM1EYA6</accession>
<dbReference type="PROSITE" id="PS50994">
    <property type="entry name" value="INTEGRASE"/>
    <property type="match status" value="1"/>
</dbReference>
<dbReference type="RefSeq" id="XP_014677177.1">
    <property type="nucleotide sequence ID" value="XM_014821691.1"/>
</dbReference>
<dbReference type="InterPro" id="IPR012337">
    <property type="entry name" value="RNaseH-like_sf"/>
</dbReference>
<proteinExistence type="predicted"/>
<sequence length="372" mass="42174">MKGETIVIPRSMCREMLDRIHVGHMGIAKSRQRARDIMYWPKMNSEIADMVSKCSTCLEHRNSNQKEPMIPSQIPTKPWEMVATDLFTLNGENYLLIVDYYSRYFEVAKLSDTKSATVIMHTKSVFARHGIAAEVRSDNGPQYSSHEYKDFAKSWGFVHVTTSPYFPQANGLVEKTVSTVKSLLKKAQEDGKDPYLGLLEYRNTPLDGIGSPAQMLMGRRLRSTIPMTSAQLQPGTINPTKVQAQLRKKQQVQKAYFDKGSKSLSALETGDTVRIQQGDRWHPATVVEKTKYPRSYVVETPDGGTYRRNRRHLMSTNEPALRHHIEDVSPPTAVPPPDIRSPTNTMTPTATESVRTSGREIRKPIRFKDYVT</sequence>
<protein>
    <recommendedName>
        <fullName evidence="1">RNA-directed DNA polymerase</fullName>
        <ecNumber evidence="1">2.7.7.49</ecNumber>
    </recommendedName>
</protein>
<reference evidence="5" key="1">
    <citation type="submission" date="2025-08" db="UniProtKB">
        <authorList>
            <consortium name="RefSeq"/>
        </authorList>
    </citation>
    <scope>IDENTIFICATION</scope>
</reference>
<evidence type="ECO:0000313" key="5">
    <source>
        <dbReference type="RefSeq" id="XP_014677177.1"/>
    </source>
</evidence>
<dbReference type="Gene3D" id="3.30.420.10">
    <property type="entry name" value="Ribonuclease H-like superfamily/Ribonuclease H"/>
    <property type="match status" value="1"/>
</dbReference>
<dbReference type="InterPro" id="IPR041588">
    <property type="entry name" value="Integrase_H2C2"/>
</dbReference>
<dbReference type="SUPFAM" id="SSF53098">
    <property type="entry name" value="Ribonuclease H-like"/>
    <property type="match status" value="1"/>
</dbReference>
<feature type="region of interest" description="Disordered" evidence="2">
    <location>
        <begin position="327"/>
        <end position="372"/>
    </location>
</feature>
<evidence type="ECO:0000256" key="2">
    <source>
        <dbReference type="SAM" id="MobiDB-lite"/>
    </source>
</evidence>
<dbReference type="EC" id="2.7.7.49" evidence="1"/>
<organism evidence="4 5">
    <name type="scientific">Priapulus caudatus</name>
    <name type="common">Priapulid worm</name>
    <dbReference type="NCBI Taxonomy" id="37621"/>
    <lineage>
        <taxon>Eukaryota</taxon>
        <taxon>Metazoa</taxon>
        <taxon>Ecdysozoa</taxon>
        <taxon>Scalidophora</taxon>
        <taxon>Priapulida</taxon>
        <taxon>Priapulimorpha</taxon>
        <taxon>Priapulimorphida</taxon>
        <taxon>Priapulidae</taxon>
        <taxon>Priapulus</taxon>
    </lineage>
</organism>
<dbReference type="PANTHER" id="PTHR37984">
    <property type="entry name" value="PROTEIN CBG26694"/>
    <property type="match status" value="1"/>
</dbReference>
<name>A0ABM1EYA6_PRICU</name>
<dbReference type="Proteomes" id="UP000695022">
    <property type="component" value="Unplaced"/>
</dbReference>
<keyword evidence="4" id="KW-1185">Reference proteome</keyword>
<evidence type="ECO:0000259" key="3">
    <source>
        <dbReference type="PROSITE" id="PS50994"/>
    </source>
</evidence>
<feature type="compositionally biased region" description="Basic and acidic residues" evidence="2">
    <location>
        <begin position="357"/>
        <end position="372"/>
    </location>
</feature>
<dbReference type="Pfam" id="PF00665">
    <property type="entry name" value="rve"/>
    <property type="match status" value="1"/>
</dbReference>